<dbReference type="InterPro" id="IPR016167">
    <property type="entry name" value="FAD-bd_PCMH_sub1"/>
</dbReference>
<dbReference type="InterPro" id="IPR010031">
    <property type="entry name" value="FAD_lactone_oxidase-like"/>
</dbReference>
<evidence type="ECO:0000259" key="3">
    <source>
        <dbReference type="PROSITE" id="PS51387"/>
    </source>
</evidence>
<dbReference type="Gene3D" id="3.30.70.2520">
    <property type="match status" value="1"/>
</dbReference>
<protein>
    <submittedName>
        <fullName evidence="4">FAD-binding protein</fullName>
    </submittedName>
</protein>
<evidence type="ECO:0000256" key="2">
    <source>
        <dbReference type="SAM" id="MobiDB-lite"/>
    </source>
</evidence>
<evidence type="ECO:0000256" key="1">
    <source>
        <dbReference type="ARBA" id="ARBA00023002"/>
    </source>
</evidence>
<sequence>MAGGTATSSVPWSNWAGNQRGTSTILRPGTTAEVVEAVRVARAAGGRIRAVGSGHSFTPVALADDRRMELAALDTGVRVDTERRLVTVPAGMTLSALNDLLARHGLALPNLGDIDAQTVAGAISTGTHGTGAGYGCLATFVEALTLVTGTGEVLRCSAEEHPDVLAAARVSLGALGVVVEVTLRCVDAFVLHAHERPAPLDDVLAALPDLVAGHDHVEFYWFPYTTRVQVKTNDRVAADDRPLPRWRGWLDDEFLSNTVFAGACRVGRAVPALAPTISAISARALTERRYTGRSDRVFCTPRRVRFVEMEYGMPREALGEALGALQRIVAELPFKVLFPVEIRFTAADDIWLSHGYGRDSAYVAIHQYVGMPYEPYFTAFERVAAGLGGRPHWGKLHWRDAASLAPAYPRWADFRAVRDRLDPDRVFTSPHLTRVLGD</sequence>
<dbReference type="PROSITE" id="PS51387">
    <property type="entry name" value="FAD_PCMH"/>
    <property type="match status" value="1"/>
</dbReference>
<dbReference type="Gene3D" id="3.30.43.10">
    <property type="entry name" value="Uridine Diphospho-n-acetylenolpyruvylglucosamine Reductase, domain 2"/>
    <property type="match status" value="1"/>
</dbReference>
<organism evidence="4 5">
    <name type="scientific">Micromonospora globbae</name>
    <dbReference type="NCBI Taxonomy" id="1894969"/>
    <lineage>
        <taxon>Bacteria</taxon>
        <taxon>Bacillati</taxon>
        <taxon>Actinomycetota</taxon>
        <taxon>Actinomycetes</taxon>
        <taxon>Micromonosporales</taxon>
        <taxon>Micromonosporaceae</taxon>
        <taxon>Micromonospora</taxon>
    </lineage>
</organism>
<name>A0ABZ1S392_9ACTN</name>
<feature type="domain" description="FAD-binding PCMH-type" evidence="3">
    <location>
        <begin position="18"/>
        <end position="188"/>
    </location>
</feature>
<dbReference type="EMBL" id="CP108084">
    <property type="protein sequence ID" value="WUP48374.1"/>
    <property type="molecule type" value="Genomic_DNA"/>
</dbReference>
<dbReference type="PIRSF" id="PIRSF000136">
    <property type="entry name" value="LGO_GLO"/>
    <property type="match status" value="1"/>
</dbReference>
<evidence type="ECO:0000313" key="5">
    <source>
        <dbReference type="Proteomes" id="UP001432190"/>
    </source>
</evidence>
<dbReference type="Gene3D" id="1.10.45.10">
    <property type="entry name" value="Vanillyl-alcohol Oxidase, Chain A, domain 4"/>
    <property type="match status" value="1"/>
</dbReference>
<dbReference type="NCBIfam" id="TIGR01679">
    <property type="entry name" value="bact_FAD_ox"/>
    <property type="match status" value="1"/>
</dbReference>
<dbReference type="Gene3D" id="3.30.465.10">
    <property type="match status" value="1"/>
</dbReference>
<dbReference type="PANTHER" id="PTHR43762">
    <property type="entry name" value="L-GULONOLACTONE OXIDASE"/>
    <property type="match status" value="1"/>
</dbReference>
<dbReference type="Pfam" id="PF01565">
    <property type="entry name" value="FAD_binding_4"/>
    <property type="match status" value="1"/>
</dbReference>
<dbReference type="InterPro" id="IPR016169">
    <property type="entry name" value="FAD-bd_PCMH_sub2"/>
</dbReference>
<proteinExistence type="predicted"/>
<dbReference type="Pfam" id="PF04030">
    <property type="entry name" value="ALO"/>
    <property type="match status" value="1"/>
</dbReference>
<dbReference type="InterPro" id="IPR016166">
    <property type="entry name" value="FAD-bd_PCMH"/>
</dbReference>
<dbReference type="SUPFAM" id="SSF56176">
    <property type="entry name" value="FAD-binding/transporter-associated domain-like"/>
    <property type="match status" value="1"/>
</dbReference>
<dbReference type="InterPro" id="IPR036318">
    <property type="entry name" value="FAD-bd_PCMH-like_sf"/>
</dbReference>
<keyword evidence="5" id="KW-1185">Reference proteome</keyword>
<dbReference type="InterPro" id="IPR016171">
    <property type="entry name" value="Vanillyl_alc_oxidase_C-sub2"/>
</dbReference>
<keyword evidence="1" id="KW-0560">Oxidoreductase</keyword>
<dbReference type="InterPro" id="IPR006094">
    <property type="entry name" value="Oxid_FAD_bind_N"/>
</dbReference>
<accession>A0ABZ1S392</accession>
<dbReference type="Proteomes" id="UP001432190">
    <property type="component" value="Chromosome"/>
</dbReference>
<feature type="region of interest" description="Disordered" evidence="2">
    <location>
        <begin position="1"/>
        <end position="24"/>
    </location>
</feature>
<dbReference type="RefSeq" id="WP_328850905.1">
    <property type="nucleotide sequence ID" value="NZ_CP108084.1"/>
</dbReference>
<gene>
    <name evidence="4" type="ORF">OG994_22620</name>
</gene>
<evidence type="ECO:0000313" key="4">
    <source>
        <dbReference type="EMBL" id="WUP48374.1"/>
    </source>
</evidence>
<dbReference type="InterPro" id="IPR007173">
    <property type="entry name" value="ALO_C"/>
</dbReference>
<reference evidence="4" key="1">
    <citation type="submission" date="2022-10" db="EMBL/GenBank/DDBJ databases">
        <title>The complete genomes of actinobacterial strains from the NBC collection.</title>
        <authorList>
            <person name="Joergensen T.S."/>
            <person name="Alvarez Arevalo M."/>
            <person name="Sterndorff E.B."/>
            <person name="Faurdal D."/>
            <person name="Vuksanovic O."/>
            <person name="Mourched A.-S."/>
            <person name="Charusanti P."/>
            <person name="Shaw S."/>
            <person name="Blin K."/>
            <person name="Weber T."/>
        </authorList>
    </citation>
    <scope>NUCLEOTIDE SEQUENCE</scope>
    <source>
        <strain evidence="4">NBC_00256</strain>
    </source>
</reference>
<dbReference type="PANTHER" id="PTHR43762:SF1">
    <property type="entry name" value="D-ARABINONO-1,4-LACTONE OXIDASE"/>
    <property type="match status" value="1"/>
</dbReference>